<dbReference type="GO" id="GO:0019441">
    <property type="term" value="P:L-tryptophan catabolic process to kynurenine"/>
    <property type="evidence" value="ECO:0007669"/>
    <property type="project" value="InterPro"/>
</dbReference>
<dbReference type="GO" id="GO:0004061">
    <property type="term" value="F:arylformamidase activity"/>
    <property type="evidence" value="ECO:0007669"/>
    <property type="project" value="InterPro"/>
</dbReference>
<reference evidence="1" key="2">
    <citation type="submission" date="2020-09" db="EMBL/GenBank/DDBJ databases">
        <authorList>
            <person name="Sun Q."/>
            <person name="Zhou Y."/>
        </authorList>
    </citation>
    <scope>NUCLEOTIDE SEQUENCE</scope>
    <source>
        <strain evidence="1">CGMCC 1.16548</strain>
    </source>
</reference>
<dbReference type="Gene3D" id="3.50.30.50">
    <property type="entry name" value="Putative cyclase"/>
    <property type="match status" value="1"/>
</dbReference>
<comment type="caution">
    <text evidence="1">The sequence shown here is derived from an EMBL/GenBank/DDBJ whole genome shotgun (WGS) entry which is preliminary data.</text>
</comment>
<dbReference type="RefSeq" id="WP_191284391.1">
    <property type="nucleotide sequence ID" value="NZ_BNAI01000015.1"/>
</dbReference>
<name>A0A8J3GT23_9MICO</name>
<dbReference type="InterPro" id="IPR037175">
    <property type="entry name" value="KFase_sf"/>
</dbReference>
<gene>
    <name evidence="1" type="ORF">GCM10011600_30330</name>
</gene>
<dbReference type="PANTHER" id="PTHR34861:SF10">
    <property type="entry name" value="CYCLASE"/>
    <property type="match status" value="1"/>
</dbReference>
<evidence type="ECO:0008006" key="3">
    <source>
        <dbReference type="Google" id="ProtNLM"/>
    </source>
</evidence>
<dbReference type="SUPFAM" id="SSF102198">
    <property type="entry name" value="Putative cyclase"/>
    <property type="match status" value="1"/>
</dbReference>
<dbReference type="Pfam" id="PF04199">
    <property type="entry name" value="Cyclase"/>
    <property type="match status" value="1"/>
</dbReference>
<keyword evidence="2" id="KW-1185">Reference proteome</keyword>
<proteinExistence type="predicted"/>
<accession>A0A8J3GT23</accession>
<evidence type="ECO:0000313" key="2">
    <source>
        <dbReference type="Proteomes" id="UP000617531"/>
    </source>
</evidence>
<organism evidence="1 2">
    <name type="scientific">Pseudolysinimonas yzui</name>
    <dbReference type="NCBI Taxonomy" id="2708254"/>
    <lineage>
        <taxon>Bacteria</taxon>
        <taxon>Bacillati</taxon>
        <taxon>Actinomycetota</taxon>
        <taxon>Actinomycetes</taxon>
        <taxon>Micrococcales</taxon>
        <taxon>Microbacteriaceae</taxon>
        <taxon>Pseudolysinimonas</taxon>
    </lineage>
</organism>
<dbReference type="AlphaFoldDB" id="A0A8J3GT23"/>
<evidence type="ECO:0000313" key="1">
    <source>
        <dbReference type="EMBL" id="GHF27421.1"/>
    </source>
</evidence>
<dbReference type="EMBL" id="BNAI01000015">
    <property type="protein sequence ID" value="GHF27421.1"/>
    <property type="molecule type" value="Genomic_DNA"/>
</dbReference>
<protein>
    <recommendedName>
        <fullName evidence="3">Cyclase family protein</fullName>
    </recommendedName>
</protein>
<reference evidence="1" key="1">
    <citation type="journal article" date="2014" name="Int. J. Syst. Evol. Microbiol.">
        <title>Complete genome sequence of Corynebacterium casei LMG S-19264T (=DSM 44701T), isolated from a smear-ripened cheese.</title>
        <authorList>
            <consortium name="US DOE Joint Genome Institute (JGI-PGF)"/>
            <person name="Walter F."/>
            <person name="Albersmeier A."/>
            <person name="Kalinowski J."/>
            <person name="Ruckert C."/>
        </authorList>
    </citation>
    <scope>NUCLEOTIDE SEQUENCE</scope>
    <source>
        <strain evidence="1">CGMCC 1.16548</strain>
    </source>
</reference>
<dbReference type="InterPro" id="IPR007325">
    <property type="entry name" value="KFase/CYL"/>
</dbReference>
<dbReference type="Proteomes" id="UP000617531">
    <property type="component" value="Unassembled WGS sequence"/>
</dbReference>
<dbReference type="PANTHER" id="PTHR34861">
    <property type="match status" value="1"/>
</dbReference>
<sequence>MPRPSQVLLSAEEFAELAARLADVDPGLTDPPAGIAAVRAGRVVSLGDPPAHPALAADVQAAPHAPSPYRLHQWADHGPGWVATNDRLDLDIHGAPSMTHLDSTSHFEWPESPVPAGSRGGSLASLASSGVVGRGVLIDVPGVLGPLAPGDVVTHADLIATLDRTGTDVRPGDALYLRFGREGIARSDVPLGSSPTSGLSIDCAEWLAGARPSLVATDEGLDSAPSEVAGQPTPWHLLLLTVLGVPLVDRARLGELSDECAAAGRWEFLSVIAPLPIPDASGSPVNPLAIL</sequence>